<evidence type="ECO:0000256" key="5">
    <source>
        <dbReference type="ARBA" id="ARBA00023125"/>
    </source>
</evidence>
<dbReference type="PANTHER" id="PTHR31992:SF221">
    <property type="entry name" value="DOF ZINC FINGER PROTEIN DOF3.2-RELATED"/>
    <property type="match status" value="1"/>
</dbReference>
<dbReference type="KEGG" id="vra:106758753"/>
<comment type="function">
    <text evidence="9">Transcription factor that binds specifically to a 5'-AA[AG]G-3' consensus core sequence.</text>
</comment>
<protein>
    <recommendedName>
        <fullName evidence="9">Dof zinc finger protein</fullName>
    </recommendedName>
</protein>
<organism evidence="12 13">
    <name type="scientific">Vigna radiata var. radiata</name>
    <name type="common">Mung bean</name>
    <name type="synonym">Phaseolus aureus</name>
    <dbReference type="NCBI Taxonomy" id="3916"/>
    <lineage>
        <taxon>Eukaryota</taxon>
        <taxon>Viridiplantae</taxon>
        <taxon>Streptophyta</taxon>
        <taxon>Embryophyta</taxon>
        <taxon>Tracheophyta</taxon>
        <taxon>Spermatophyta</taxon>
        <taxon>Magnoliopsida</taxon>
        <taxon>eudicotyledons</taxon>
        <taxon>Gunneridae</taxon>
        <taxon>Pentapetalae</taxon>
        <taxon>rosids</taxon>
        <taxon>fabids</taxon>
        <taxon>Fabales</taxon>
        <taxon>Fabaceae</taxon>
        <taxon>Papilionoideae</taxon>
        <taxon>50 kb inversion clade</taxon>
        <taxon>NPAAA clade</taxon>
        <taxon>indigoferoid/millettioid clade</taxon>
        <taxon>Phaseoleae</taxon>
        <taxon>Vigna</taxon>
    </lineage>
</organism>
<dbReference type="PANTHER" id="PTHR31992">
    <property type="entry name" value="DOF ZINC FINGER PROTEIN DOF1.4-RELATED"/>
    <property type="match status" value="1"/>
</dbReference>
<dbReference type="GO" id="GO:0008270">
    <property type="term" value="F:zinc ion binding"/>
    <property type="evidence" value="ECO:0007669"/>
    <property type="project" value="UniProtKB-KW"/>
</dbReference>
<evidence type="ECO:0000256" key="10">
    <source>
        <dbReference type="SAM" id="MobiDB-lite"/>
    </source>
</evidence>
<evidence type="ECO:0000256" key="6">
    <source>
        <dbReference type="ARBA" id="ARBA00023163"/>
    </source>
</evidence>
<evidence type="ECO:0000256" key="9">
    <source>
        <dbReference type="RuleBase" id="RU369094"/>
    </source>
</evidence>
<keyword evidence="6 9" id="KW-0804">Transcription</keyword>
<evidence type="ECO:0000256" key="2">
    <source>
        <dbReference type="ARBA" id="ARBA00022771"/>
    </source>
</evidence>
<dbReference type="RefSeq" id="XP_014497217.1">
    <property type="nucleotide sequence ID" value="XM_014641731.2"/>
</dbReference>
<keyword evidence="5 8" id="KW-0238">DNA-binding</keyword>
<comment type="subcellular location">
    <subcellularLocation>
        <location evidence="8 9">Nucleus</location>
    </subcellularLocation>
</comment>
<dbReference type="GO" id="GO:0005634">
    <property type="term" value="C:nucleus"/>
    <property type="evidence" value="ECO:0007669"/>
    <property type="project" value="UniProtKB-SubCell"/>
</dbReference>
<feature type="compositionally biased region" description="Low complexity" evidence="10">
    <location>
        <begin position="1"/>
        <end position="14"/>
    </location>
</feature>
<reference evidence="13" key="2">
    <citation type="submission" date="2025-08" db="UniProtKB">
        <authorList>
            <consortium name="RefSeq"/>
        </authorList>
    </citation>
    <scope>IDENTIFICATION</scope>
    <source>
        <tissue evidence="13">Leaf</tissue>
    </source>
</reference>
<dbReference type="PROSITE" id="PS01361">
    <property type="entry name" value="ZF_DOF_1"/>
    <property type="match status" value="1"/>
</dbReference>
<evidence type="ECO:0000259" key="11">
    <source>
        <dbReference type="PROSITE" id="PS50884"/>
    </source>
</evidence>
<dbReference type="OrthoDB" id="1927254at2759"/>
<evidence type="ECO:0000256" key="7">
    <source>
        <dbReference type="ARBA" id="ARBA00023242"/>
    </source>
</evidence>
<evidence type="ECO:0000256" key="3">
    <source>
        <dbReference type="ARBA" id="ARBA00022833"/>
    </source>
</evidence>
<dbReference type="STRING" id="3916.A0A1S3TTZ4"/>
<feature type="region of interest" description="Disordered" evidence="10">
    <location>
        <begin position="73"/>
        <end position="101"/>
    </location>
</feature>
<dbReference type="InterPro" id="IPR045174">
    <property type="entry name" value="Dof"/>
</dbReference>
<dbReference type="InterPro" id="IPR003851">
    <property type="entry name" value="Znf_Dof"/>
</dbReference>
<reference evidence="12" key="1">
    <citation type="journal article" date="2014" name="Nat. Commun.">
        <title>Genome sequence of mungbean and insights into evolution within Vigna species.</title>
        <authorList>
            <person name="Kang Y.J."/>
            <person name="Kim S.K."/>
            <person name="Kim M.Y."/>
            <person name="Lestari P."/>
            <person name="Kim K.H."/>
            <person name="Ha B.K."/>
            <person name="Jun T.H."/>
            <person name="Hwang W.J."/>
            <person name="Lee T."/>
            <person name="Lee J."/>
            <person name="Shim S."/>
            <person name="Yoon M.Y."/>
            <person name="Jang Y.E."/>
            <person name="Han K.S."/>
            <person name="Taeprayoon P."/>
            <person name="Yoon N."/>
            <person name="Somta P."/>
            <person name="Tanya P."/>
            <person name="Kim K.S."/>
            <person name="Gwag J.G."/>
            <person name="Moon J.K."/>
            <person name="Lee Y.H."/>
            <person name="Park B.S."/>
            <person name="Bombarely A."/>
            <person name="Doyle J.J."/>
            <person name="Jackson S.A."/>
            <person name="Schafleitner R."/>
            <person name="Srinives P."/>
            <person name="Varshney R.K."/>
            <person name="Lee S.H."/>
        </authorList>
    </citation>
    <scope>NUCLEOTIDE SEQUENCE [LARGE SCALE GENOMIC DNA]</scope>
    <source>
        <strain evidence="12">cv. VC1973A</strain>
    </source>
</reference>
<keyword evidence="12" id="KW-1185">Reference proteome</keyword>
<keyword evidence="4 9" id="KW-0805">Transcription regulation</keyword>
<gene>
    <name evidence="13" type="primary">LOC106758753</name>
</gene>
<dbReference type="PROSITE" id="PS50884">
    <property type="entry name" value="ZF_DOF_2"/>
    <property type="match status" value="1"/>
</dbReference>
<evidence type="ECO:0000256" key="8">
    <source>
        <dbReference type="PROSITE-ProRule" id="PRU00071"/>
    </source>
</evidence>
<feature type="domain" description="Dof-type" evidence="11">
    <location>
        <begin position="28"/>
        <end position="82"/>
    </location>
</feature>
<name>A0A1S3TTZ4_VIGRR</name>
<keyword evidence="3 9" id="KW-0862">Zinc</keyword>
<evidence type="ECO:0000256" key="1">
    <source>
        <dbReference type="ARBA" id="ARBA00022723"/>
    </source>
</evidence>
<dbReference type="GO" id="GO:0003677">
    <property type="term" value="F:DNA binding"/>
    <property type="evidence" value="ECO:0007669"/>
    <property type="project" value="UniProtKB-UniRule"/>
</dbReference>
<proteinExistence type="predicted"/>
<feature type="compositionally biased region" description="Basic and acidic residues" evidence="10">
    <location>
        <begin position="16"/>
        <end position="30"/>
    </location>
</feature>
<dbReference type="GO" id="GO:0003700">
    <property type="term" value="F:DNA-binding transcription factor activity"/>
    <property type="evidence" value="ECO:0007669"/>
    <property type="project" value="UniProtKB-UniRule"/>
</dbReference>
<evidence type="ECO:0000313" key="12">
    <source>
        <dbReference type="Proteomes" id="UP000087766"/>
    </source>
</evidence>
<evidence type="ECO:0000313" key="13">
    <source>
        <dbReference type="RefSeq" id="XP_014497217.1"/>
    </source>
</evidence>
<keyword evidence="1 9" id="KW-0479">Metal-binding</keyword>
<dbReference type="AlphaFoldDB" id="A0A1S3TTZ4"/>
<accession>A0A1S3TTZ4</accession>
<dbReference type="Pfam" id="PF02701">
    <property type="entry name" value="Zn_ribbon_Dof"/>
    <property type="match status" value="1"/>
</dbReference>
<keyword evidence="7 8" id="KW-0539">Nucleus</keyword>
<sequence length="289" mass="31870">MDPSSEQPQQMSSQTVEKKPRPNPEEALKCPRCDSTSTKFCYYNNYSLSQPRYFCKSCRRYWTKGGTLRNVPVGGGCRKKRSSSSSSSLKRDHHDQSFKPNLNPLTTFPQLCYGSNDFTLALARLQKQSCGQLGYNDSEISAPGNPTGSFCDILSNSGMNPYSDHPSFLEAIRSGFLETQSHLQNLYYMYGNGDIGEVDNGNSGGVGISEEMMLPYNQAMSNAASQSVSALLKQEQCGGSEQSERKLLGGSPWQLNADTNIGEIDSGRAIESWNNFTSSWHGLLQSPLM</sequence>
<feature type="region of interest" description="Disordered" evidence="10">
    <location>
        <begin position="1"/>
        <end position="30"/>
    </location>
</feature>
<dbReference type="Proteomes" id="UP000087766">
    <property type="component" value="Chromosome 4"/>
</dbReference>
<dbReference type="GeneID" id="106758753"/>
<keyword evidence="2 8" id="KW-0863">Zinc-finger</keyword>
<evidence type="ECO:0000256" key="4">
    <source>
        <dbReference type="ARBA" id="ARBA00023015"/>
    </source>
</evidence>